<reference evidence="2" key="3">
    <citation type="submission" date="2015-06" db="UniProtKB">
        <authorList>
            <consortium name="EnsemblMetazoa"/>
        </authorList>
    </citation>
    <scope>IDENTIFICATION</scope>
</reference>
<dbReference type="PANTHER" id="PTHR34365">
    <property type="entry name" value="ENOLASE (DUF1399)"/>
    <property type="match status" value="1"/>
</dbReference>
<dbReference type="EnsemblMetazoa" id="CapteT202493">
    <property type="protein sequence ID" value="CapteP202493"/>
    <property type="gene ID" value="CapteG202493"/>
</dbReference>
<dbReference type="HOGENOM" id="CLU_009897_0_0_1"/>
<evidence type="ECO:0000313" key="3">
    <source>
        <dbReference type="Proteomes" id="UP000014760"/>
    </source>
</evidence>
<name>R7T5P1_CAPTE</name>
<dbReference type="InterPro" id="IPR009836">
    <property type="entry name" value="GRDP-like"/>
</dbReference>
<dbReference type="STRING" id="283909.R7T5P1"/>
<evidence type="ECO:0000313" key="2">
    <source>
        <dbReference type="EnsemblMetazoa" id="CapteP202493"/>
    </source>
</evidence>
<dbReference type="OMA" id="MTFTCRV"/>
<dbReference type="OrthoDB" id="2684236at2759"/>
<reference evidence="3" key="1">
    <citation type="submission" date="2012-12" db="EMBL/GenBank/DDBJ databases">
        <authorList>
            <person name="Hellsten U."/>
            <person name="Grimwood J."/>
            <person name="Chapman J.A."/>
            <person name="Shapiro H."/>
            <person name="Aerts A."/>
            <person name="Otillar R.P."/>
            <person name="Terry A.Y."/>
            <person name="Boore J.L."/>
            <person name="Simakov O."/>
            <person name="Marletaz F."/>
            <person name="Cho S.-J."/>
            <person name="Edsinger-Gonzales E."/>
            <person name="Havlak P."/>
            <person name="Kuo D.-H."/>
            <person name="Larsson T."/>
            <person name="Lv J."/>
            <person name="Arendt D."/>
            <person name="Savage R."/>
            <person name="Osoegawa K."/>
            <person name="de Jong P."/>
            <person name="Lindberg D.R."/>
            <person name="Seaver E.C."/>
            <person name="Weisblat D.A."/>
            <person name="Putnam N.H."/>
            <person name="Grigoriev I.V."/>
            <person name="Rokhsar D.S."/>
        </authorList>
    </citation>
    <scope>NUCLEOTIDE SEQUENCE</scope>
    <source>
        <strain evidence="3">I ESC-2004</strain>
    </source>
</reference>
<reference evidence="1 3" key="2">
    <citation type="journal article" date="2013" name="Nature">
        <title>Insights into bilaterian evolution from three spiralian genomes.</title>
        <authorList>
            <person name="Simakov O."/>
            <person name="Marletaz F."/>
            <person name="Cho S.J."/>
            <person name="Edsinger-Gonzales E."/>
            <person name="Havlak P."/>
            <person name="Hellsten U."/>
            <person name="Kuo D.H."/>
            <person name="Larsson T."/>
            <person name="Lv J."/>
            <person name="Arendt D."/>
            <person name="Savage R."/>
            <person name="Osoegawa K."/>
            <person name="de Jong P."/>
            <person name="Grimwood J."/>
            <person name="Chapman J.A."/>
            <person name="Shapiro H."/>
            <person name="Aerts A."/>
            <person name="Otillar R.P."/>
            <person name="Terry A.Y."/>
            <person name="Boore J.L."/>
            <person name="Grigoriev I.V."/>
            <person name="Lindberg D.R."/>
            <person name="Seaver E.C."/>
            <person name="Weisblat D.A."/>
            <person name="Putnam N.H."/>
            <person name="Rokhsar D.S."/>
        </authorList>
    </citation>
    <scope>NUCLEOTIDE SEQUENCE</scope>
    <source>
        <strain evidence="1 3">I ESC-2004</strain>
    </source>
</reference>
<dbReference type="PANTHER" id="PTHR34365:SF7">
    <property type="entry name" value="GLYCINE-RICH DOMAIN-CONTAINING PROTEIN 1"/>
    <property type="match status" value="1"/>
</dbReference>
<dbReference type="EMBL" id="KB311845">
    <property type="protein sequence ID" value="ELT88483.1"/>
    <property type="molecule type" value="Genomic_DNA"/>
</dbReference>
<organism evidence="1">
    <name type="scientific">Capitella teleta</name>
    <name type="common">Polychaete worm</name>
    <dbReference type="NCBI Taxonomy" id="283909"/>
    <lineage>
        <taxon>Eukaryota</taxon>
        <taxon>Metazoa</taxon>
        <taxon>Spiralia</taxon>
        <taxon>Lophotrochozoa</taxon>
        <taxon>Annelida</taxon>
        <taxon>Polychaeta</taxon>
        <taxon>Sedentaria</taxon>
        <taxon>Scolecida</taxon>
        <taxon>Capitellidae</taxon>
        <taxon>Capitella</taxon>
    </lineage>
</organism>
<dbReference type="Pfam" id="PF07173">
    <property type="entry name" value="GRDP-like"/>
    <property type="match status" value="1"/>
</dbReference>
<protein>
    <submittedName>
        <fullName evidence="1 2">Uncharacterized protein</fullName>
    </submittedName>
</protein>
<evidence type="ECO:0000313" key="1">
    <source>
        <dbReference type="EMBL" id="ELT88483.1"/>
    </source>
</evidence>
<dbReference type="AlphaFoldDB" id="R7T5P1"/>
<sequence length="784" mass="87951">MKRFFRTKRASKPNNNQYIEDKITTFTEMETDQAPNKEKITDWEHLHLSVDLVEASVRQLNFLCQVNRHPELYSGPVALNAIRRYETVWLPLAAQCHGNRLIAPLDIHWVWHCHMLAPYFYEKDCLKLAGKIIDHSLLAPDEHEYKKALKHTESLWSQHANGEPFNVLSTDCPPRCMEYTSKCSYQLQDAIDRQRMFYYQVSLPHYRDSVFLKKALSRYKKYLALKRRNPDEFLVPCYDFDLIWHSHQLHPLLYRNDTGAILGRMLNHDDSVNDRSENSKLNSSDANTRDLWRKAYNEEFAACGCMFRGDPPDGKLGTMSKAQIYGAVSKKSSIAIHSVKLQPDHINDEQRQKLSLKVCLTHRDMTSSETLLKFKGAEWEPKSQCEFVCNSAFHQFLQFDLMDKKGFLCLGSNQSCGIHNFPLAERVDAVNPAGQKIELAIPLHEGGNGPSIGLSVGFSLTIGQPTIGPCMLSLQSGPFQSCTIPENAEKLWGPIPLPKRPVDNTNTCNVASHRLFNHAQQLMFTIRVIHSIPLMMSAVQVYHLDQMISVAHLIGTDQLPTDDMIVGMKCPTLDYSDGERALIIKDHAGDWAIAVGRWVGFRKGVPGRPGIPGTADSDPIPGVPGVPGSPGHLSVFVYNLRKSSYTKMDILDKPSSGYAFEVDDILVDMKHANMTLLPECDTIGQNICLAVSVAVLQVLCQPRQIKSSSGTSSPILSNGGMASSRNFSGREVRRMECESLALVLAAGYLSDTPCNSYINGYSGMNKSCILHAHPRETESKRELG</sequence>
<dbReference type="EMBL" id="AMQN01015378">
    <property type="status" value="NOT_ANNOTATED_CDS"/>
    <property type="molecule type" value="Genomic_DNA"/>
</dbReference>
<dbReference type="Proteomes" id="UP000014760">
    <property type="component" value="Unassembled WGS sequence"/>
</dbReference>
<keyword evidence="3" id="KW-1185">Reference proteome</keyword>
<gene>
    <name evidence="1" type="ORF">CAPTEDRAFT_202493</name>
</gene>
<proteinExistence type="predicted"/>
<accession>R7T5P1</accession>